<dbReference type="Proteomes" id="UP000186391">
    <property type="component" value="Unassembled WGS sequence"/>
</dbReference>
<name>A0A1U7GV25_9CYAN</name>
<keyword evidence="2" id="KW-1185">Reference proteome</keyword>
<gene>
    <name evidence="1" type="ORF">NIES592_19785</name>
</gene>
<accession>A0A1U7GV25</accession>
<reference evidence="1 2" key="1">
    <citation type="submission" date="2016-11" db="EMBL/GenBank/DDBJ databases">
        <title>Draft Genome Sequences of Nine Cyanobacterial Strains from Diverse Habitats.</title>
        <authorList>
            <person name="Zhu T."/>
            <person name="Hou S."/>
            <person name="Lu X."/>
            <person name="Hess W.R."/>
        </authorList>
    </citation>
    <scope>NUCLEOTIDE SEQUENCE [LARGE SCALE GENOMIC DNA]</scope>
    <source>
        <strain evidence="1 2">NIES-592</strain>
    </source>
</reference>
<evidence type="ECO:0000313" key="1">
    <source>
        <dbReference type="EMBL" id="OKH11935.1"/>
    </source>
</evidence>
<sequence>MTRIFIVKSPYVLINELITIRNNLGGYSKMNENFDVAENNGMIAVDAGTPRHTDECWRKFQLASHNYAMPKFFVS</sequence>
<proteinExistence type="predicted"/>
<evidence type="ECO:0000313" key="2">
    <source>
        <dbReference type="Proteomes" id="UP000186391"/>
    </source>
</evidence>
<organism evidence="1 2">
    <name type="scientific">Fischerella major NIES-592</name>
    <dbReference type="NCBI Taxonomy" id="210994"/>
    <lineage>
        <taxon>Bacteria</taxon>
        <taxon>Bacillati</taxon>
        <taxon>Cyanobacteriota</taxon>
        <taxon>Cyanophyceae</taxon>
        <taxon>Nostocales</taxon>
        <taxon>Hapalosiphonaceae</taxon>
        <taxon>Fischerella</taxon>
    </lineage>
</organism>
<dbReference type="EMBL" id="MRCA01000014">
    <property type="protein sequence ID" value="OKH11935.1"/>
    <property type="molecule type" value="Genomic_DNA"/>
</dbReference>
<dbReference type="AlphaFoldDB" id="A0A1U7GV25"/>
<comment type="caution">
    <text evidence="1">The sequence shown here is derived from an EMBL/GenBank/DDBJ whole genome shotgun (WGS) entry which is preliminary data.</text>
</comment>
<protein>
    <submittedName>
        <fullName evidence="1">Uncharacterized protein</fullName>
    </submittedName>
</protein>